<evidence type="ECO:0000256" key="2">
    <source>
        <dbReference type="ARBA" id="ARBA00012118"/>
    </source>
</evidence>
<keyword evidence="10 11" id="KW-0067">ATP-binding</keyword>
<keyword evidence="3 11" id="KW-0963">Cytoplasm</keyword>
<feature type="binding site" evidence="11">
    <location>
        <position position="186"/>
    </location>
    <ligand>
        <name>Zn(2+)</name>
        <dbReference type="ChEBI" id="CHEBI:29105"/>
    </ligand>
</feature>
<comment type="subunit">
    <text evidence="11">Homotetramer.</text>
</comment>
<dbReference type="InterPro" id="IPR001267">
    <property type="entry name" value="Thymidine_kinase"/>
</dbReference>
<dbReference type="FunFam" id="3.40.50.300:FF:000384">
    <property type="entry name" value="Thymidine kinase"/>
    <property type="match status" value="1"/>
</dbReference>
<feature type="binding site" evidence="11">
    <location>
        <begin position="88"/>
        <end position="91"/>
    </location>
    <ligand>
        <name>ATP</name>
        <dbReference type="ChEBI" id="CHEBI:30616"/>
    </ligand>
</feature>
<dbReference type="Gene3D" id="3.40.50.300">
    <property type="entry name" value="P-loop containing nucleotide triphosphate hydrolases"/>
    <property type="match status" value="1"/>
</dbReference>
<keyword evidence="4 11" id="KW-0237">DNA synthesis</keyword>
<dbReference type="Proteomes" id="UP000040576">
    <property type="component" value="Unassembled WGS sequence"/>
</dbReference>
<reference evidence="16 19" key="1">
    <citation type="submission" date="2014-07" db="EMBL/GenBank/DDBJ databases">
        <authorList>
            <person name="Wibberg Daniel"/>
        </authorList>
    </citation>
    <scope>NUCLEOTIDE SEQUENCE [LARGE SCALE GENOMIC DNA]</scope>
</reference>
<reference evidence="17 18" key="2">
    <citation type="submission" date="2015-01" db="EMBL/GenBank/DDBJ databases">
        <title>Draft Genome Sequences of Four Bacillus thermoamylovorans Strains, Isolated From Food Products.</title>
        <authorList>
            <person name="Krawcyk A.O."/>
            <person name="Berendsen E.M."/>
            <person name="Eijlander R.T."/>
            <person name="de Jong A."/>
            <person name="Wells-Bennik M."/>
            <person name="Kuipers O.P."/>
        </authorList>
    </citation>
    <scope>NUCLEOTIDE SEQUENCE [LARGE SCALE GENOMIC DNA]</scope>
    <source>
        <strain evidence="17 18">B4167</strain>
    </source>
</reference>
<dbReference type="GO" id="GO:0008270">
    <property type="term" value="F:zinc ion binding"/>
    <property type="evidence" value="ECO:0007669"/>
    <property type="project" value="UniProtKB-UniRule"/>
</dbReference>
<dbReference type="RefSeq" id="WP_034773223.1">
    <property type="nucleotide sequence ID" value="NZ_CCRF01000101.1"/>
</dbReference>
<feature type="binding site" evidence="13">
    <location>
        <begin position="171"/>
        <end position="174"/>
    </location>
    <ligand>
        <name>substrate</name>
    </ligand>
</feature>
<dbReference type="InterPro" id="IPR027417">
    <property type="entry name" value="P-loop_NTPase"/>
</dbReference>
<sequence>MYVMKQSGWVEVICGSMFSGKSEELIRRVRRCQFAKQKVEVFKPKLDDRYSKIEVVSHNGDAIHAHPVSDADDIFDFITKDTDVVAIDEVQFFDDRIVDIVQELANEGYRVIVAGLDLDFRGEPFGPMPKLLSIAEQITKLQAVCTICGSPASRTQRLINGKPASYYDPVIMVGATESYEPRCRHHHEIPDLPREKLRVRPIKIYGRGEVTDVDV</sequence>
<evidence type="ECO:0000256" key="10">
    <source>
        <dbReference type="ARBA" id="ARBA00022840"/>
    </source>
</evidence>
<dbReference type="NCBIfam" id="NF003296">
    <property type="entry name" value="PRK04296.1-1"/>
    <property type="match status" value="1"/>
</dbReference>
<dbReference type="SUPFAM" id="SSF57716">
    <property type="entry name" value="Glucocorticoid receptor-like (DNA-binding domain)"/>
    <property type="match status" value="1"/>
</dbReference>
<evidence type="ECO:0000256" key="5">
    <source>
        <dbReference type="ARBA" id="ARBA00022679"/>
    </source>
</evidence>
<dbReference type="GO" id="GO:0046104">
    <property type="term" value="P:thymidine metabolic process"/>
    <property type="evidence" value="ECO:0007669"/>
    <property type="project" value="TreeGrafter"/>
</dbReference>
<feature type="binding site" evidence="13">
    <location>
        <position position="179"/>
    </location>
    <ligand>
        <name>substrate</name>
    </ligand>
</feature>
<organism evidence="16 19">
    <name type="scientific">Caldibacillus thermoamylovorans</name>
    <dbReference type="NCBI Taxonomy" id="35841"/>
    <lineage>
        <taxon>Bacteria</taxon>
        <taxon>Bacillati</taxon>
        <taxon>Bacillota</taxon>
        <taxon>Bacilli</taxon>
        <taxon>Bacillales</taxon>
        <taxon>Bacillaceae</taxon>
        <taxon>Caldibacillus</taxon>
    </lineage>
</organism>
<keyword evidence="8 11" id="KW-0418">Kinase</keyword>
<dbReference type="Gene3D" id="3.30.60.20">
    <property type="match status" value="1"/>
</dbReference>
<feature type="binding site" evidence="11">
    <location>
        <position position="145"/>
    </location>
    <ligand>
        <name>Zn(2+)</name>
        <dbReference type="ChEBI" id="CHEBI:29105"/>
    </ligand>
</feature>
<keyword evidence="9 11" id="KW-0862">Zinc</keyword>
<dbReference type="EC" id="2.7.1.21" evidence="2 11"/>
<evidence type="ECO:0000313" key="19">
    <source>
        <dbReference type="Proteomes" id="UP000040576"/>
    </source>
</evidence>
<evidence type="ECO:0000256" key="6">
    <source>
        <dbReference type="ARBA" id="ARBA00022723"/>
    </source>
</evidence>
<dbReference type="SUPFAM" id="SSF52540">
    <property type="entry name" value="P-loop containing nucleoside triphosphate hydrolases"/>
    <property type="match status" value="1"/>
</dbReference>
<dbReference type="GO" id="GO:0071897">
    <property type="term" value="P:DNA biosynthetic process"/>
    <property type="evidence" value="ECO:0007669"/>
    <property type="project" value="UniProtKB-KW"/>
</dbReference>
<keyword evidence="6 11" id="KW-0479">Metal-binding</keyword>
<comment type="subcellular location">
    <subcellularLocation>
        <location evidence="11">Cytoplasm</location>
    </subcellularLocation>
</comment>
<dbReference type="STRING" id="35841.B4167_1318"/>
<keyword evidence="19" id="KW-1185">Reference proteome</keyword>
<dbReference type="PANTHER" id="PTHR11441">
    <property type="entry name" value="THYMIDINE KINASE"/>
    <property type="match status" value="1"/>
</dbReference>
<gene>
    <name evidence="11 16" type="primary">tdk</name>
    <name evidence="17" type="ORF">B4167_1318</name>
    <name evidence="16" type="ORF">BT1A1_3339</name>
</gene>
<proteinExistence type="inferred from homology"/>
<comment type="similarity">
    <text evidence="1 11 15">Belongs to the thymidine kinase family.</text>
</comment>
<dbReference type="PATRIC" id="fig|35841.6.peg.4011"/>
<feature type="binding site" evidence="11">
    <location>
        <position position="183"/>
    </location>
    <ligand>
        <name>Zn(2+)</name>
        <dbReference type="ChEBI" id="CHEBI:29105"/>
    </ligand>
</feature>
<evidence type="ECO:0000313" key="16">
    <source>
        <dbReference type="EMBL" id="CEE03121.1"/>
    </source>
</evidence>
<dbReference type="EMBL" id="CCRF01000101">
    <property type="protein sequence ID" value="CEE03121.1"/>
    <property type="molecule type" value="Genomic_DNA"/>
</dbReference>
<accession>A0A090IYE4</accession>
<dbReference type="PROSITE" id="PS00603">
    <property type="entry name" value="TK_CELLULAR_TYPE"/>
    <property type="match status" value="1"/>
</dbReference>
<evidence type="ECO:0000256" key="4">
    <source>
        <dbReference type="ARBA" id="ARBA00022634"/>
    </source>
</evidence>
<dbReference type="AlphaFoldDB" id="A0A090IYE4"/>
<dbReference type="GO" id="GO:0005524">
    <property type="term" value="F:ATP binding"/>
    <property type="evidence" value="ECO:0007669"/>
    <property type="project" value="UniProtKB-UniRule"/>
</dbReference>
<keyword evidence="5 11" id="KW-0808">Transferase</keyword>
<evidence type="ECO:0000256" key="9">
    <source>
        <dbReference type="ARBA" id="ARBA00022833"/>
    </source>
</evidence>
<dbReference type="GeneID" id="92962732"/>
<keyword evidence="7 11" id="KW-0547">Nucleotide-binding</keyword>
<evidence type="ECO:0000256" key="8">
    <source>
        <dbReference type="ARBA" id="ARBA00022777"/>
    </source>
</evidence>
<evidence type="ECO:0000256" key="1">
    <source>
        <dbReference type="ARBA" id="ARBA00007587"/>
    </source>
</evidence>
<evidence type="ECO:0000256" key="11">
    <source>
        <dbReference type="HAMAP-Rule" id="MF_00124"/>
    </source>
</evidence>
<protein>
    <recommendedName>
        <fullName evidence="2 11">Thymidine kinase</fullName>
        <ecNumber evidence="2 11">2.7.1.21</ecNumber>
    </recommendedName>
</protein>
<feature type="binding site" evidence="11">
    <location>
        <position position="148"/>
    </location>
    <ligand>
        <name>Zn(2+)</name>
        <dbReference type="ChEBI" id="CHEBI:29105"/>
    </ligand>
</feature>
<name>A0A090IYE4_9BACI</name>
<evidence type="ECO:0000256" key="3">
    <source>
        <dbReference type="ARBA" id="ARBA00022490"/>
    </source>
</evidence>
<comment type="catalytic activity">
    <reaction evidence="11 14">
        <text>thymidine + ATP = dTMP + ADP + H(+)</text>
        <dbReference type="Rhea" id="RHEA:19129"/>
        <dbReference type="ChEBI" id="CHEBI:15378"/>
        <dbReference type="ChEBI" id="CHEBI:17748"/>
        <dbReference type="ChEBI" id="CHEBI:30616"/>
        <dbReference type="ChEBI" id="CHEBI:63528"/>
        <dbReference type="ChEBI" id="CHEBI:456216"/>
        <dbReference type="EC" id="2.7.1.21"/>
    </reaction>
</comment>
<dbReference type="GO" id="GO:0005829">
    <property type="term" value="C:cytosol"/>
    <property type="evidence" value="ECO:0007669"/>
    <property type="project" value="TreeGrafter"/>
</dbReference>
<feature type="active site" description="Proton acceptor" evidence="11 12">
    <location>
        <position position="89"/>
    </location>
</feature>
<evidence type="ECO:0000256" key="7">
    <source>
        <dbReference type="ARBA" id="ARBA00022741"/>
    </source>
</evidence>
<dbReference type="GO" id="GO:0004797">
    <property type="term" value="F:thymidine kinase activity"/>
    <property type="evidence" value="ECO:0007669"/>
    <property type="project" value="UniProtKB-UniRule"/>
</dbReference>
<dbReference type="InterPro" id="IPR020633">
    <property type="entry name" value="Thymidine_kinase_CS"/>
</dbReference>
<feature type="binding site" evidence="11">
    <location>
        <begin position="15"/>
        <end position="22"/>
    </location>
    <ligand>
        <name>ATP</name>
        <dbReference type="ChEBI" id="CHEBI:30616"/>
    </ligand>
</feature>
<evidence type="ECO:0000256" key="12">
    <source>
        <dbReference type="PIRSR" id="PIRSR035805-1"/>
    </source>
</evidence>
<evidence type="ECO:0000256" key="14">
    <source>
        <dbReference type="RuleBase" id="RU000544"/>
    </source>
</evidence>
<dbReference type="HAMAP" id="MF_00124">
    <property type="entry name" value="Thymidine_kinase"/>
    <property type="match status" value="1"/>
</dbReference>
<dbReference type="OrthoDB" id="9781579at2"/>
<dbReference type="PANTHER" id="PTHR11441:SF0">
    <property type="entry name" value="THYMIDINE KINASE, CYTOSOLIC"/>
    <property type="match status" value="1"/>
</dbReference>
<evidence type="ECO:0000313" key="18">
    <source>
        <dbReference type="Proteomes" id="UP000032076"/>
    </source>
</evidence>
<dbReference type="Proteomes" id="UP000032076">
    <property type="component" value="Unassembled WGS sequence"/>
</dbReference>
<evidence type="ECO:0000256" key="15">
    <source>
        <dbReference type="RuleBase" id="RU004165"/>
    </source>
</evidence>
<dbReference type="eggNOG" id="COG1435">
    <property type="taxonomic scope" value="Bacteria"/>
</dbReference>
<dbReference type="PIRSF" id="PIRSF035805">
    <property type="entry name" value="TK_cell"/>
    <property type="match status" value="1"/>
</dbReference>
<dbReference type="FunFam" id="3.30.60.20:FF:000026">
    <property type="entry name" value="Thymidine kinase"/>
    <property type="match status" value="1"/>
</dbReference>
<dbReference type="Pfam" id="PF00265">
    <property type="entry name" value="TK"/>
    <property type="match status" value="1"/>
</dbReference>
<evidence type="ECO:0000313" key="17">
    <source>
        <dbReference type="EMBL" id="KIO70911.1"/>
    </source>
</evidence>
<evidence type="ECO:0000256" key="13">
    <source>
        <dbReference type="PIRSR" id="PIRSR035805-2"/>
    </source>
</evidence>
<dbReference type="EMBL" id="JXLU01000136">
    <property type="protein sequence ID" value="KIO70911.1"/>
    <property type="molecule type" value="Genomic_DNA"/>
</dbReference>